<evidence type="ECO:0000256" key="3">
    <source>
        <dbReference type="HAMAP-Rule" id="MF_00272"/>
    </source>
</evidence>
<reference evidence="6" key="1">
    <citation type="submission" date="2023-07" db="EMBL/GenBank/DDBJ databases">
        <title>Between Cages and Wild: Unraveling the Impact of Captivity on Animal Microbiomes and Antimicrobial Resistance.</title>
        <authorList>
            <person name="Schmartz G.P."/>
            <person name="Rehner J."/>
            <person name="Schuff M.J."/>
            <person name="Becker S.L."/>
            <person name="Kravczyk M."/>
            <person name="Gurevich A."/>
            <person name="Francke R."/>
            <person name="Mueller R."/>
            <person name="Keller V."/>
            <person name="Keller A."/>
        </authorList>
    </citation>
    <scope>NUCLEOTIDE SEQUENCE</scope>
    <source>
        <strain evidence="6">S39M_St_73</strain>
    </source>
</reference>
<accession>A0AA43UCI0</accession>
<feature type="modified residue" description="N6-lipoyllysine" evidence="3 4">
    <location>
        <position position="60"/>
    </location>
</feature>
<dbReference type="PROSITE" id="PS50968">
    <property type="entry name" value="BIOTINYL_LIPOYL"/>
    <property type="match status" value="1"/>
</dbReference>
<sequence>MAEVFYTEDHEWISIDGDTVRVGITDYAQDQLGDIVYVELPDEDDEVEKGEEVGSVESVKSVSEIYAPVNGTVSAVNETIDDAPETANEDPEGEGWFYEVTVDGEVDTSNFMDKAAYDASIE</sequence>
<dbReference type="PANTHER" id="PTHR11715:SF3">
    <property type="entry name" value="GLYCINE CLEAVAGE SYSTEM H PROTEIN-RELATED"/>
    <property type="match status" value="1"/>
</dbReference>
<proteinExistence type="inferred from homology"/>
<comment type="caution">
    <text evidence="6">The sequence shown here is derived from an EMBL/GenBank/DDBJ whole genome shotgun (WGS) entry which is preliminary data.</text>
</comment>
<dbReference type="SUPFAM" id="SSF51230">
    <property type="entry name" value="Single hybrid motif"/>
    <property type="match status" value="1"/>
</dbReference>
<dbReference type="InterPro" id="IPR003016">
    <property type="entry name" value="2-oxoA_DH_lipoyl-BS"/>
</dbReference>
<evidence type="ECO:0000256" key="2">
    <source>
        <dbReference type="ARBA" id="ARBA00022823"/>
    </source>
</evidence>
<dbReference type="NCBIfam" id="NF002270">
    <property type="entry name" value="PRK01202.1"/>
    <property type="match status" value="1"/>
</dbReference>
<comment type="function">
    <text evidence="3">The glycine cleavage system catalyzes the degradation of glycine. The H protein shuttles the methylamine group of glycine from the P protein to the T protein.</text>
</comment>
<dbReference type="PANTHER" id="PTHR11715">
    <property type="entry name" value="GLYCINE CLEAVAGE SYSTEM H PROTEIN"/>
    <property type="match status" value="1"/>
</dbReference>
<gene>
    <name evidence="3 6" type="primary">gcvH</name>
    <name evidence="6" type="ORF">Q4F26_03715</name>
</gene>
<dbReference type="PROSITE" id="PS00189">
    <property type="entry name" value="LIPOYL"/>
    <property type="match status" value="1"/>
</dbReference>
<dbReference type="HAMAP" id="MF_00272">
    <property type="entry name" value="GcvH"/>
    <property type="match status" value="1"/>
</dbReference>
<name>A0AA43UCI0_9LACT</name>
<dbReference type="AlphaFoldDB" id="A0AA43UCI0"/>
<dbReference type="Gene3D" id="2.40.50.100">
    <property type="match status" value="1"/>
</dbReference>
<comment type="subunit">
    <text evidence="3">The glycine cleavage system is composed of four proteins: P, T, L and H.</text>
</comment>
<dbReference type="InterPro" id="IPR000089">
    <property type="entry name" value="Biotin_lipoyl"/>
</dbReference>
<organism evidence="6 7">
    <name type="scientific">Atopococcus tabaci</name>
    <dbReference type="NCBI Taxonomy" id="269774"/>
    <lineage>
        <taxon>Bacteria</taxon>
        <taxon>Bacillati</taxon>
        <taxon>Bacillota</taxon>
        <taxon>Bacilli</taxon>
        <taxon>Lactobacillales</taxon>
        <taxon>Carnobacteriaceae</taxon>
        <taxon>Atopococcus</taxon>
    </lineage>
</organism>
<comment type="similarity">
    <text evidence="1 3">Belongs to the GcvH family.</text>
</comment>
<keyword evidence="7" id="KW-1185">Reference proteome</keyword>
<dbReference type="GO" id="GO:0009249">
    <property type="term" value="P:protein lipoylation"/>
    <property type="evidence" value="ECO:0007669"/>
    <property type="project" value="TreeGrafter"/>
</dbReference>
<dbReference type="GO" id="GO:0019464">
    <property type="term" value="P:glycine decarboxylation via glycine cleavage system"/>
    <property type="evidence" value="ECO:0007669"/>
    <property type="project" value="UniProtKB-UniRule"/>
</dbReference>
<dbReference type="Pfam" id="PF01597">
    <property type="entry name" value="GCV_H"/>
    <property type="match status" value="1"/>
</dbReference>
<evidence type="ECO:0000256" key="1">
    <source>
        <dbReference type="ARBA" id="ARBA00009249"/>
    </source>
</evidence>
<dbReference type="Proteomes" id="UP001171751">
    <property type="component" value="Unassembled WGS sequence"/>
</dbReference>
<keyword evidence="2 3" id="KW-0450">Lipoyl</keyword>
<dbReference type="InterPro" id="IPR017453">
    <property type="entry name" value="GCV_H_sub"/>
</dbReference>
<evidence type="ECO:0000313" key="6">
    <source>
        <dbReference type="EMBL" id="MDO5457431.1"/>
    </source>
</evidence>
<dbReference type="GO" id="GO:0005737">
    <property type="term" value="C:cytoplasm"/>
    <property type="evidence" value="ECO:0007669"/>
    <property type="project" value="TreeGrafter"/>
</dbReference>
<dbReference type="NCBIfam" id="TIGR00527">
    <property type="entry name" value="gcvH"/>
    <property type="match status" value="1"/>
</dbReference>
<comment type="cofactor">
    <cofactor evidence="3">
        <name>(R)-lipoate</name>
        <dbReference type="ChEBI" id="CHEBI:83088"/>
    </cofactor>
    <text evidence="3">Binds 1 lipoyl cofactor covalently.</text>
</comment>
<dbReference type="InterPro" id="IPR002930">
    <property type="entry name" value="GCV_H"/>
</dbReference>
<dbReference type="GO" id="GO:0005960">
    <property type="term" value="C:glycine cleavage complex"/>
    <property type="evidence" value="ECO:0007669"/>
    <property type="project" value="InterPro"/>
</dbReference>
<dbReference type="CDD" id="cd06848">
    <property type="entry name" value="GCS_H"/>
    <property type="match status" value="1"/>
</dbReference>
<dbReference type="InterPro" id="IPR011053">
    <property type="entry name" value="Single_hybrid_motif"/>
</dbReference>
<evidence type="ECO:0000256" key="4">
    <source>
        <dbReference type="PIRSR" id="PIRSR617453-50"/>
    </source>
</evidence>
<evidence type="ECO:0000313" key="7">
    <source>
        <dbReference type="Proteomes" id="UP001171751"/>
    </source>
</evidence>
<dbReference type="EMBL" id="JAUNQW010000011">
    <property type="protein sequence ID" value="MDO5457431.1"/>
    <property type="molecule type" value="Genomic_DNA"/>
</dbReference>
<protein>
    <recommendedName>
        <fullName evidence="3">Glycine cleavage system H protein</fullName>
    </recommendedName>
</protein>
<dbReference type="InterPro" id="IPR033753">
    <property type="entry name" value="GCV_H/Fam206"/>
</dbReference>
<evidence type="ECO:0000259" key="5">
    <source>
        <dbReference type="PROSITE" id="PS50968"/>
    </source>
</evidence>
<feature type="domain" description="Lipoyl-binding" evidence="5">
    <location>
        <begin position="19"/>
        <end position="101"/>
    </location>
</feature>